<keyword evidence="2" id="KW-1185">Reference proteome</keyword>
<accession>A0AAC9AXB8</accession>
<reference evidence="1 2" key="2">
    <citation type="journal article" date="2016" name="Genome Announc.">
        <title>Complete Genome Sequence of Sphingopyxis macrogoltabida Strain 203N (NBRC 111659), a Polyethylene Glycol Degrader.</title>
        <authorList>
            <person name="Ohtsubo Y."/>
            <person name="Nonoyama S."/>
            <person name="Nagata Y."/>
            <person name="Numata M."/>
            <person name="Tsuchikane K."/>
            <person name="Hosoyama A."/>
            <person name="Yamazoe A."/>
            <person name="Tsuda M."/>
            <person name="Fujita N."/>
            <person name="Kawai F."/>
        </authorList>
    </citation>
    <scope>NUCLEOTIDE SEQUENCE [LARGE SCALE GENOMIC DNA]</scope>
    <source>
        <strain evidence="1 2">203N</strain>
    </source>
</reference>
<dbReference type="Proteomes" id="UP000076088">
    <property type="component" value="Chromosome"/>
</dbReference>
<evidence type="ECO:0000313" key="2">
    <source>
        <dbReference type="Proteomes" id="UP000076088"/>
    </source>
</evidence>
<dbReference type="AlphaFoldDB" id="A0AAC9AXB8"/>
<organism evidence="1 2">
    <name type="scientific">Sphingopyxis macrogoltabida</name>
    <name type="common">Sphingomonas macrogoltabidus</name>
    <dbReference type="NCBI Taxonomy" id="33050"/>
    <lineage>
        <taxon>Bacteria</taxon>
        <taxon>Pseudomonadati</taxon>
        <taxon>Pseudomonadota</taxon>
        <taxon>Alphaproteobacteria</taxon>
        <taxon>Sphingomonadales</taxon>
        <taxon>Sphingomonadaceae</taxon>
        <taxon>Sphingopyxis</taxon>
    </lineage>
</organism>
<gene>
    <name evidence="1" type="ORF">ATM17_21455</name>
</gene>
<dbReference type="KEGG" id="smaz:LH19_20865"/>
<proteinExistence type="predicted"/>
<dbReference type="EMBL" id="CP013344">
    <property type="protein sequence ID" value="AMU91585.1"/>
    <property type="molecule type" value="Genomic_DNA"/>
</dbReference>
<protein>
    <submittedName>
        <fullName evidence="1">Uncharacterized protein</fullName>
    </submittedName>
</protein>
<reference evidence="2" key="1">
    <citation type="submission" date="2015-11" db="EMBL/GenBank/DDBJ databases">
        <title>Complete genome sequence of a polyethylene-glycol degrader Sphingopyxis macrogoltabida 203N (NBRC 111659).</title>
        <authorList>
            <person name="Yoshiyuki O."/>
            <person name="Shouta N."/>
            <person name="Nagata Y."/>
            <person name="Numata M."/>
            <person name="Tsuchikane K."/>
            <person name="Hosoyama A."/>
            <person name="Yamazoe A."/>
            <person name="Tsuda M."/>
            <person name="Fujita N."/>
            <person name="Kawai F."/>
        </authorList>
    </citation>
    <scope>NUCLEOTIDE SEQUENCE [LARGE SCALE GENOMIC DNA]</scope>
    <source>
        <strain evidence="2">203N</strain>
    </source>
</reference>
<dbReference type="RefSeq" id="WP_054731605.1">
    <property type="nucleotide sequence ID" value="NZ_CP009429.1"/>
</dbReference>
<evidence type="ECO:0000313" key="1">
    <source>
        <dbReference type="EMBL" id="AMU91585.1"/>
    </source>
</evidence>
<sequence length="69" mass="7863">MKVRWYDLVFFLLFLLLAFASGLNVGRNLGHREGVDAALDTFDCMMDREDSRFQPPHMKARCDALGVGK</sequence>
<name>A0AAC9AXB8_SPHMC</name>